<dbReference type="Gene3D" id="3.40.30.10">
    <property type="entry name" value="Glutaredoxin"/>
    <property type="match status" value="1"/>
</dbReference>
<reference evidence="2 3" key="1">
    <citation type="journal article" date="2023" name="Commun. Biol.">
        <title>Reorganization of the ancestral sex-determining regions during the evolution of trioecy in Pleodorina starrii.</title>
        <authorList>
            <person name="Takahashi K."/>
            <person name="Suzuki S."/>
            <person name="Kawai-Toyooka H."/>
            <person name="Yamamoto K."/>
            <person name="Hamaji T."/>
            <person name="Ootsuki R."/>
            <person name="Yamaguchi H."/>
            <person name="Kawachi M."/>
            <person name="Higashiyama T."/>
            <person name="Nozaki H."/>
        </authorList>
    </citation>
    <scope>NUCLEOTIDE SEQUENCE [LARGE SCALE GENOMIC DNA]</scope>
    <source>
        <strain evidence="2 3">NIES-4479</strain>
    </source>
</reference>
<dbReference type="OrthoDB" id="10263751at2759"/>
<dbReference type="InterPro" id="IPR036249">
    <property type="entry name" value="Thioredoxin-like_sf"/>
</dbReference>
<dbReference type="SUPFAM" id="SSF52833">
    <property type="entry name" value="Thioredoxin-like"/>
    <property type="match status" value="1"/>
</dbReference>
<evidence type="ECO:0000313" key="2">
    <source>
        <dbReference type="EMBL" id="GLC55022.1"/>
    </source>
</evidence>
<sequence length="186" mass="20468">MLARQSVQHVAHRSSCARPLAPTRSRRLNCAVSLVEPRPSIDPLANKQRAATASPGSVYTVYSPEEVNGLLAEHKDRLVVVMCKASHCKPCKTFMTVYRRMAELLPDSLLLDIIGDTSADTKKLMVEWGVKSTPTFRMYRGGECVGVVTGAKEAKVLPVLTGCLRDSERGKSLQPEDLEEPETDDE</sequence>
<evidence type="ECO:0000259" key="1">
    <source>
        <dbReference type="Pfam" id="PF00085"/>
    </source>
</evidence>
<protein>
    <recommendedName>
        <fullName evidence="1">Thioredoxin domain-containing protein</fullName>
    </recommendedName>
</protein>
<proteinExistence type="predicted"/>
<dbReference type="AlphaFoldDB" id="A0A9W6BMS6"/>
<dbReference type="Proteomes" id="UP001165080">
    <property type="component" value="Unassembled WGS sequence"/>
</dbReference>
<dbReference type="PANTHER" id="PTHR10438">
    <property type="entry name" value="THIOREDOXIN"/>
    <property type="match status" value="1"/>
</dbReference>
<dbReference type="InterPro" id="IPR050620">
    <property type="entry name" value="Thioredoxin_H-type-like"/>
</dbReference>
<dbReference type="CDD" id="cd02947">
    <property type="entry name" value="TRX_family"/>
    <property type="match status" value="1"/>
</dbReference>
<feature type="domain" description="Thioredoxin" evidence="1">
    <location>
        <begin position="73"/>
        <end position="156"/>
    </location>
</feature>
<name>A0A9W6BMS6_9CHLO</name>
<accession>A0A9W6BMS6</accession>
<dbReference type="EMBL" id="BRXU01000011">
    <property type="protein sequence ID" value="GLC55022.1"/>
    <property type="molecule type" value="Genomic_DNA"/>
</dbReference>
<comment type="caution">
    <text evidence="2">The sequence shown here is derived from an EMBL/GenBank/DDBJ whole genome shotgun (WGS) entry which is preliminary data.</text>
</comment>
<evidence type="ECO:0000313" key="3">
    <source>
        <dbReference type="Proteomes" id="UP001165080"/>
    </source>
</evidence>
<gene>
    <name evidence="2" type="primary">PLEST006761</name>
    <name evidence="2" type="ORF">PLESTB_000932000</name>
</gene>
<dbReference type="Pfam" id="PF00085">
    <property type="entry name" value="Thioredoxin"/>
    <property type="match status" value="1"/>
</dbReference>
<dbReference type="PANTHER" id="PTHR10438:SF463">
    <property type="entry name" value="THIOREDOXIN"/>
    <property type="match status" value="1"/>
</dbReference>
<keyword evidence="3" id="KW-1185">Reference proteome</keyword>
<organism evidence="2 3">
    <name type="scientific">Pleodorina starrii</name>
    <dbReference type="NCBI Taxonomy" id="330485"/>
    <lineage>
        <taxon>Eukaryota</taxon>
        <taxon>Viridiplantae</taxon>
        <taxon>Chlorophyta</taxon>
        <taxon>core chlorophytes</taxon>
        <taxon>Chlorophyceae</taxon>
        <taxon>CS clade</taxon>
        <taxon>Chlamydomonadales</taxon>
        <taxon>Volvocaceae</taxon>
        <taxon>Pleodorina</taxon>
    </lineage>
</organism>
<dbReference type="InterPro" id="IPR013766">
    <property type="entry name" value="Thioredoxin_domain"/>
</dbReference>